<accession>A0A1X2IGL3</accession>
<feature type="non-terminal residue" evidence="1">
    <location>
        <position position="1"/>
    </location>
</feature>
<feature type="non-terminal residue" evidence="1">
    <location>
        <position position="201"/>
    </location>
</feature>
<dbReference type="PANTHER" id="PTHR13318:SF247">
    <property type="entry name" value="GH16156P"/>
    <property type="match status" value="1"/>
</dbReference>
<comment type="caution">
    <text evidence="1">The sequence shown here is derived from an EMBL/GenBank/DDBJ whole genome shotgun (WGS) entry which is preliminary data.</text>
</comment>
<dbReference type="SUPFAM" id="SSF52047">
    <property type="entry name" value="RNI-like"/>
    <property type="match status" value="1"/>
</dbReference>
<dbReference type="Proteomes" id="UP000193560">
    <property type="component" value="Unassembled WGS sequence"/>
</dbReference>
<keyword evidence="2" id="KW-1185">Reference proteome</keyword>
<gene>
    <name evidence="1" type="ORF">BCR42DRAFT_299189</name>
</gene>
<name>A0A1X2IGL3_9FUNG</name>
<dbReference type="AlphaFoldDB" id="A0A1X2IGL3"/>
<dbReference type="InterPro" id="IPR032675">
    <property type="entry name" value="LRR_dom_sf"/>
</dbReference>
<dbReference type="InterPro" id="IPR006553">
    <property type="entry name" value="Leu-rich_rpt_Cys-con_subtyp"/>
</dbReference>
<dbReference type="GO" id="GO:0031146">
    <property type="term" value="P:SCF-dependent proteasomal ubiquitin-dependent protein catabolic process"/>
    <property type="evidence" value="ECO:0007669"/>
    <property type="project" value="TreeGrafter"/>
</dbReference>
<dbReference type="EMBL" id="MCGE01000012">
    <property type="protein sequence ID" value="ORZ15941.1"/>
    <property type="molecule type" value="Genomic_DNA"/>
</dbReference>
<reference evidence="1 2" key="1">
    <citation type="submission" date="2016-07" db="EMBL/GenBank/DDBJ databases">
        <title>Pervasive Adenine N6-methylation of Active Genes in Fungi.</title>
        <authorList>
            <consortium name="DOE Joint Genome Institute"/>
            <person name="Mondo S.J."/>
            <person name="Dannebaum R.O."/>
            <person name="Kuo R.C."/>
            <person name="Labutti K."/>
            <person name="Haridas S."/>
            <person name="Kuo A."/>
            <person name="Salamov A."/>
            <person name="Ahrendt S.R."/>
            <person name="Lipzen A."/>
            <person name="Sullivan W."/>
            <person name="Andreopoulos W.B."/>
            <person name="Clum A."/>
            <person name="Lindquist E."/>
            <person name="Daum C."/>
            <person name="Ramamoorthy G.K."/>
            <person name="Gryganskyi A."/>
            <person name="Culley D."/>
            <person name="Magnuson J.K."/>
            <person name="James T.Y."/>
            <person name="O'Malley M.A."/>
            <person name="Stajich J.E."/>
            <person name="Spatafora J.W."/>
            <person name="Visel A."/>
            <person name="Grigoriev I.V."/>
        </authorList>
    </citation>
    <scope>NUCLEOTIDE SEQUENCE [LARGE SCALE GENOMIC DNA]</scope>
    <source>
        <strain evidence="1 2">NRRL 1336</strain>
    </source>
</reference>
<evidence type="ECO:0000313" key="2">
    <source>
        <dbReference type="Proteomes" id="UP000193560"/>
    </source>
</evidence>
<protein>
    <recommendedName>
        <fullName evidence="3">F-box domain-containing protein</fullName>
    </recommendedName>
</protein>
<dbReference type="OrthoDB" id="10257471at2759"/>
<dbReference type="SMART" id="SM00367">
    <property type="entry name" value="LRR_CC"/>
    <property type="match status" value="4"/>
</dbReference>
<sequence>CHQLNQLHLSSCTALSANTFSALANCPLEKLVVVEDSFDDDGPHWMTAEDTLMDLTRFDRLTSLSITNPTHKFARRLLTTTTAITSTATIDNDGDTPPWPHLARFFLNNCPDIDDECMVAFLKTHQHIDDLALYGCNLTDTTLNAIASYLPGLTSLDIYYNPGISAKGIRRVVLNCPLLTYMNLEDCSMTSIELPDMFDDD</sequence>
<dbReference type="STRING" id="90262.A0A1X2IGL3"/>
<organism evidence="1 2">
    <name type="scientific">Absidia repens</name>
    <dbReference type="NCBI Taxonomy" id="90262"/>
    <lineage>
        <taxon>Eukaryota</taxon>
        <taxon>Fungi</taxon>
        <taxon>Fungi incertae sedis</taxon>
        <taxon>Mucoromycota</taxon>
        <taxon>Mucoromycotina</taxon>
        <taxon>Mucoromycetes</taxon>
        <taxon>Mucorales</taxon>
        <taxon>Cunninghamellaceae</taxon>
        <taxon>Absidia</taxon>
    </lineage>
</organism>
<evidence type="ECO:0008006" key="3">
    <source>
        <dbReference type="Google" id="ProtNLM"/>
    </source>
</evidence>
<dbReference type="GO" id="GO:0019005">
    <property type="term" value="C:SCF ubiquitin ligase complex"/>
    <property type="evidence" value="ECO:0007669"/>
    <property type="project" value="TreeGrafter"/>
</dbReference>
<proteinExistence type="predicted"/>
<dbReference type="Gene3D" id="3.80.10.10">
    <property type="entry name" value="Ribonuclease Inhibitor"/>
    <property type="match status" value="1"/>
</dbReference>
<dbReference type="PANTHER" id="PTHR13318">
    <property type="entry name" value="PARTNER OF PAIRED, ISOFORM B-RELATED"/>
    <property type="match status" value="1"/>
</dbReference>
<evidence type="ECO:0000313" key="1">
    <source>
        <dbReference type="EMBL" id="ORZ15941.1"/>
    </source>
</evidence>